<dbReference type="GO" id="GO:0009246">
    <property type="term" value="P:enterobacterial common antigen biosynthetic process"/>
    <property type="evidence" value="ECO:0007669"/>
    <property type="project" value="TreeGrafter"/>
</dbReference>
<keyword evidence="6 7" id="KW-0472">Membrane</keyword>
<organism evidence="9 10">
    <name type="scientific">Paenibacillus xylanilyticus</name>
    <dbReference type="NCBI Taxonomy" id="248903"/>
    <lineage>
        <taxon>Bacteria</taxon>
        <taxon>Bacillati</taxon>
        <taxon>Bacillota</taxon>
        <taxon>Bacilli</taxon>
        <taxon>Bacillales</taxon>
        <taxon>Paenibacillaceae</taxon>
        <taxon>Paenibacillus</taxon>
    </lineage>
</organism>
<feature type="transmembrane region" description="Helical" evidence="7">
    <location>
        <begin position="48"/>
        <end position="72"/>
    </location>
</feature>
<feature type="transmembrane region" description="Helical" evidence="7">
    <location>
        <begin position="294"/>
        <end position="316"/>
    </location>
</feature>
<comment type="subcellular location">
    <subcellularLocation>
        <location evidence="1">Cell membrane</location>
        <topology evidence="1">Multi-pass membrane protein</topology>
    </subcellularLocation>
</comment>
<feature type="transmembrane region" description="Helical" evidence="7">
    <location>
        <begin position="162"/>
        <end position="181"/>
    </location>
</feature>
<feature type="transmembrane region" description="Helical" evidence="7">
    <location>
        <begin position="16"/>
        <end position="36"/>
    </location>
</feature>
<accession>A0A7Y6C3U7</accession>
<dbReference type="EMBL" id="JABMCB010000202">
    <property type="protein sequence ID" value="NUU79548.1"/>
    <property type="molecule type" value="Genomic_DNA"/>
</dbReference>
<protein>
    <submittedName>
        <fullName evidence="9">Acyltransferase</fullName>
    </submittedName>
</protein>
<feature type="transmembrane region" description="Helical" evidence="7">
    <location>
        <begin position="138"/>
        <end position="157"/>
    </location>
</feature>
<evidence type="ECO:0000256" key="2">
    <source>
        <dbReference type="ARBA" id="ARBA00007400"/>
    </source>
</evidence>
<evidence type="ECO:0000313" key="9">
    <source>
        <dbReference type="EMBL" id="NUU79548.1"/>
    </source>
</evidence>
<dbReference type="GO" id="GO:0005886">
    <property type="term" value="C:plasma membrane"/>
    <property type="evidence" value="ECO:0007669"/>
    <property type="project" value="UniProtKB-SubCell"/>
</dbReference>
<dbReference type="PANTHER" id="PTHR40074:SF2">
    <property type="entry name" value="O-ACETYLTRANSFERASE WECH"/>
    <property type="match status" value="1"/>
</dbReference>
<proteinExistence type="inferred from homology"/>
<feature type="transmembrane region" description="Helical" evidence="7">
    <location>
        <begin position="92"/>
        <end position="109"/>
    </location>
</feature>
<evidence type="ECO:0000256" key="7">
    <source>
        <dbReference type="SAM" id="Phobius"/>
    </source>
</evidence>
<sequence length="362" mass="42520">MNQPVNRPKRIEYLDLYRAFAIMAVVAIHATSTAVAHYPKQSIDHDFYYFWNSFLQFAVPAFLFLSSLVLFYNYSAGTKEKGWMFRFYKKRLLYVFVPYLIWSMIYFKVKQLLAGHDPMSHMMVFLTQLLTGTAHTHLYFFLIILQFYAIFPLLLLLTRYRLFKYCLPLFFIAAQAVYYALHLQFHFERMGSLLPSYLIVIGFGAWVGLNFDVSLKRLRAYRYLLILAFLSGGIIFIYGNDYIKMSFAASPVMTYTILFLFRNLFTLSACLLLLMTCERVYARKRDRTRMITRLLNSLGTAAFGVFLMHPFVLMFWRREFTSALVQHYSLGIILSYVAALLLSWAIAIGLRRIRWGWALIGR</sequence>
<comment type="similarity">
    <text evidence="2">Belongs to the acyltransferase 3 family.</text>
</comment>
<keyword evidence="4 7" id="KW-0812">Transmembrane</keyword>
<keyword evidence="3" id="KW-1003">Cell membrane</keyword>
<reference evidence="9 10" key="1">
    <citation type="submission" date="2020-05" db="EMBL/GenBank/DDBJ databases">
        <title>Genome Sequencing of Type Strains.</title>
        <authorList>
            <person name="Lemaire J.F."/>
            <person name="Inderbitzin P."/>
            <person name="Gregorio O.A."/>
            <person name="Collins S.B."/>
            <person name="Wespe N."/>
            <person name="Knight-Connoni V."/>
        </authorList>
    </citation>
    <scope>NUCLEOTIDE SEQUENCE [LARGE SCALE GENOMIC DNA]</scope>
    <source>
        <strain evidence="9 10">LMG 21957</strain>
    </source>
</reference>
<keyword evidence="9" id="KW-0808">Transferase</keyword>
<feature type="domain" description="Acyltransferase 3" evidence="8">
    <location>
        <begin position="12"/>
        <end position="347"/>
    </location>
</feature>
<evidence type="ECO:0000256" key="4">
    <source>
        <dbReference type="ARBA" id="ARBA00022692"/>
    </source>
</evidence>
<dbReference type="RefSeq" id="WP_175399097.1">
    <property type="nucleotide sequence ID" value="NZ_JABMCB010000202.1"/>
</dbReference>
<keyword evidence="9" id="KW-0012">Acyltransferase</keyword>
<evidence type="ECO:0000259" key="8">
    <source>
        <dbReference type="Pfam" id="PF01757"/>
    </source>
</evidence>
<dbReference type="PANTHER" id="PTHR40074">
    <property type="entry name" value="O-ACETYLTRANSFERASE WECH"/>
    <property type="match status" value="1"/>
</dbReference>
<dbReference type="GO" id="GO:0016413">
    <property type="term" value="F:O-acetyltransferase activity"/>
    <property type="evidence" value="ECO:0007669"/>
    <property type="project" value="TreeGrafter"/>
</dbReference>
<evidence type="ECO:0000256" key="5">
    <source>
        <dbReference type="ARBA" id="ARBA00022989"/>
    </source>
</evidence>
<dbReference type="AlphaFoldDB" id="A0A7Y6C3U7"/>
<feature type="transmembrane region" description="Helical" evidence="7">
    <location>
        <begin position="252"/>
        <end position="274"/>
    </location>
</feature>
<evidence type="ECO:0000256" key="1">
    <source>
        <dbReference type="ARBA" id="ARBA00004651"/>
    </source>
</evidence>
<feature type="transmembrane region" description="Helical" evidence="7">
    <location>
        <begin position="328"/>
        <end position="350"/>
    </location>
</feature>
<comment type="caution">
    <text evidence="9">The sequence shown here is derived from an EMBL/GenBank/DDBJ whole genome shotgun (WGS) entry which is preliminary data.</text>
</comment>
<keyword evidence="5 7" id="KW-1133">Transmembrane helix</keyword>
<evidence type="ECO:0000313" key="10">
    <source>
        <dbReference type="Proteomes" id="UP000526125"/>
    </source>
</evidence>
<keyword evidence="10" id="KW-1185">Reference proteome</keyword>
<name>A0A7Y6C3U7_9BACL</name>
<feature type="transmembrane region" description="Helical" evidence="7">
    <location>
        <begin position="193"/>
        <end position="211"/>
    </location>
</feature>
<gene>
    <name evidence="9" type="ORF">HP552_30560</name>
</gene>
<dbReference type="Pfam" id="PF01757">
    <property type="entry name" value="Acyl_transf_3"/>
    <property type="match status" value="1"/>
</dbReference>
<evidence type="ECO:0000256" key="3">
    <source>
        <dbReference type="ARBA" id="ARBA00022475"/>
    </source>
</evidence>
<dbReference type="InterPro" id="IPR002656">
    <property type="entry name" value="Acyl_transf_3_dom"/>
</dbReference>
<feature type="transmembrane region" description="Helical" evidence="7">
    <location>
        <begin position="223"/>
        <end position="240"/>
    </location>
</feature>
<evidence type="ECO:0000256" key="6">
    <source>
        <dbReference type="ARBA" id="ARBA00023136"/>
    </source>
</evidence>
<dbReference type="Proteomes" id="UP000526125">
    <property type="component" value="Unassembled WGS sequence"/>
</dbReference>